<comment type="caution">
    <text evidence="1">The sequence shown here is derived from an EMBL/GenBank/DDBJ whole genome shotgun (WGS) entry which is preliminary data.</text>
</comment>
<dbReference type="AlphaFoldDB" id="A0A6L8LWW6"/>
<proteinExistence type="predicted"/>
<protein>
    <submittedName>
        <fullName evidence="1">Uncharacterized protein</fullName>
    </submittedName>
</protein>
<organism evidence="1 2">
    <name type="scientific">Vibrio tetraodonis subsp. pristinus</name>
    <dbReference type="NCBI Taxonomy" id="2695891"/>
    <lineage>
        <taxon>Bacteria</taxon>
        <taxon>Pseudomonadati</taxon>
        <taxon>Pseudomonadota</taxon>
        <taxon>Gammaproteobacteria</taxon>
        <taxon>Vibrionales</taxon>
        <taxon>Vibrionaceae</taxon>
        <taxon>Vibrio</taxon>
    </lineage>
</organism>
<reference evidence="1 2" key="1">
    <citation type="submission" date="2020-01" db="EMBL/GenBank/DDBJ databases">
        <title>Draft Genome Sequence of Vibrio sp. strain OCN044, Isolated from a Healthy Coral at Palmyra Atoll.</title>
        <authorList>
            <person name="Videau P."/>
            <person name="Loughran R."/>
            <person name="Esquivel A."/>
            <person name="Deadmond M."/>
            <person name="Paddock B.E."/>
            <person name="Saw J.H."/>
            <person name="Ushijima B."/>
        </authorList>
    </citation>
    <scope>NUCLEOTIDE SEQUENCE [LARGE SCALE GENOMIC DNA]</scope>
    <source>
        <strain evidence="1 2">OCN044</strain>
    </source>
</reference>
<dbReference type="EMBL" id="WWEU01000005">
    <property type="protein sequence ID" value="MYM60617.1"/>
    <property type="molecule type" value="Genomic_DNA"/>
</dbReference>
<gene>
    <name evidence="1" type="ORF">GTG28_15400</name>
</gene>
<name>A0A6L8LWW6_9VIBR</name>
<evidence type="ECO:0000313" key="1">
    <source>
        <dbReference type="EMBL" id="MYM60617.1"/>
    </source>
</evidence>
<accession>A0A6L8LWW6</accession>
<dbReference type="Proteomes" id="UP000478571">
    <property type="component" value="Unassembled WGS sequence"/>
</dbReference>
<sequence>MMNISLEKSSQEKVLQEIYESIWSISGTNITINPIDKISIDSRSTVVSGEHYEIFFEDKAIERYFYYEFGRDFIHKSKCIQQELLKYSVIEKINKILDSNIKRKSRLNFFRVNGIESLIIGVSEEILSNSFQKNYSSSVGKNISKEKIISICKDMKVSLNITLPSVEVSAKDLMSLKVGEKISSNRKIKEGLRLKYDDYELPSKALLLVDNNKNKIIFG</sequence>
<keyword evidence="2" id="KW-1185">Reference proteome</keyword>
<evidence type="ECO:0000313" key="2">
    <source>
        <dbReference type="Proteomes" id="UP000478571"/>
    </source>
</evidence>
<dbReference type="RefSeq" id="WP_160931394.1">
    <property type="nucleotide sequence ID" value="NZ_WWEU01000005.1"/>
</dbReference>